<sequence length="96" mass="9866">MALMTPALQTCSILAASFAAGASPSSSIVTFPRSYSTAFHPDQEIAYPLPSGIAPVVSAAALSPLAKKNLYLAGSGAVYRTLDVSDDKRAFETDGA</sequence>
<proteinExistence type="predicted"/>
<accession>A0A6A6RJK6</accession>
<reference evidence="1" key="1">
    <citation type="journal article" date="2020" name="Stud. Mycol.">
        <title>101 Dothideomycetes genomes: a test case for predicting lifestyles and emergence of pathogens.</title>
        <authorList>
            <person name="Haridas S."/>
            <person name="Albert R."/>
            <person name="Binder M."/>
            <person name="Bloem J."/>
            <person name="Labutti K."/>
            <person name="Salamov A."/>
            <person name="Andreopoulos B."/>
            <person name="Baker S."/>
            <person name="Barry K."/>
            <person name="Bills G."/>
            <person name="Bluhm B."/>
            <person name="Cannon C."/>
            <person name="Castanera R."/>
            <person name="Culley D."/>
            <person name="Daum C."/>
            <person name="Ezra D."/>
            <person name="Gonzalez J."/>
            <person name="Henrissat B."/>
            <person name="Kuo A."/>
            <person name="Liang C."/>
            <person name="Lipzen A."/>
            <person name="Lutzoni F."/>
            <person name="Magnuson J."/>
            <person name="Mondo S."/>
            <person name="Nolan M."/>
            <person name="Ohm R."/>
            <person name="Pangilinan J."/>
            <person name="Park H.-J."/>
            <person name="Ramirez L."/>
            <person name="Alfaro M."/>
            <person name="Sun H."/>
            <person name="Tritt A."/>
            <person name="Yoshinaga Y."/>
            <person name="Zwiers L.-H."/>
            <person name="Turgeon B."/>
            <person name="Goodwin S."/>
            <person name="Spatafora J."/>
            <person name="Crous P."/>
            <person name="Grigoriev I."/>
        </authorList>
    </citation>
    <scope>NUCLEOTIDE SEQUENCE</scope>
    <source>
        <strain evidence="1">CBS 473.64</strain>
    </source>
</reference>
<protein>
    <submittedName>
        <fullName evidence="1">Uncharacterized protein</fullName>
    </submittedName>
</protein>
<gene>
    <name evidence="1" type="ORF">P280DRAFT_523314</name>
</gene>
<evidence type="ECO:0000313" key="1">
    <source>
        <dbReference type="EMBL" id="KAF2635223.1"/>
    </source>
</evidence>
<name>A0A6A6RJK6_9PLEO</name>
<keyword evidence="2" id="KW-1185">Reference proteome</keyword>
<dbReference type="AlphaFoldDB" id="A0A6A6RJK6"/>
<organism evidence="1 2">
    <name type="scientific">Massarina eburnea CBS 473.64</name>
    <dbReference type="NCBI Taxonomy" id="1395130"/>
    <lineage>
        <taxon>Eukaryota</taxon>
        <taxon>Fungi</taxon>
        <taxon>Dikarya</taxon>
        <taxon>Ascomycota</taxon>
        <taxon>Pezizomycotina</taxon>
        <taxon>Dothideomycetes</taxon>
        <taxon>Pleosporomycetidae</taxon>
        <taxon>Pleosporales</taxon>
        <taxon>Massarineae</taxon>
        <taxon>Massarinaceae</taxon>
        <taxon>Massarina</taxon>
    </lineage>
</organism>
<dbReference type="Proteomes" id="UP000799753">
    <property type="component" value="Unassembled WGS sequence"/>
</dbReference>
<evidence type="ECO:0000313" key="2">
    <source>
        <dbReference type="Proteomes" id="UP000799753"/>
    </source>
</evidence>
<dbReference type="EMBL" id="MU006809">
    <property type="protein sequence ID" value="KAF2635223.1"/>
    <property type="molecule type" value="Genomic_DNA"/>
</dbReference>